<comment type="caution">
    <text evidence="1">The sequence shown here is derived from an EMBL/GenBank/DDBJ whole genome shotgun (WGS) entry which is preliminary data.</text>
</comment>
<dbReference type="EMBL" id="JAQIZZ010000008">
    <property type="protein sequence ID" value="KAJ5525789.1"/>
    <property type="molecule type" value="Genomic_DNA"/>
</dbReference>
<sequence>MSDSGRRRLSVLFLCVGALLTYECTYSELIYELNGRAEYFKQVRQRYQAMLDLIQGGYDVVFVNAEIMTRRTYSDVWQAVVEFVHNGGTAICIGDFNRAYHRISDRNPPENPYYLPNPFNTAGLPWKFEEKYSCRIYLNDRYTPLPDAHLANLPDTYHTHSIFLTGVDISDAWYRSNPVDIAFLPVVEPHHVNPRVNPFAFPVVRTEVGRGRLGYVGEIGTATPISIIMAMAGFPAT</sequence>
<reference evidence="1 2" key="1">
    <citation type="journal article" date="2023" name="IMA Fungus">
        <title>Comparative genomic study of the Penicillium genus elucidates a diverse pangenome and 15 lateral gene transfer events.</title>
        <authorList>
            <person name="Petersen C."/>
            <person name="Sorensen T."/>
            <person name="Nielsen M.R."/>
            <person name="Sondergaard T.E."/>
            <person name="Sorensen J.L."/>
            <person name="Fitzpatrick D.A."/>
            <person name="Frisvad J.C."/>
            <person name="Nielsen K.L."/>
        </authorList>
    </citation>
    <scope>NUCLEOTIDE SEQUENCE [LARGE SCALE GENOMIC DNA]</scope>
    <source>
        <strain evidence="1 2">IBT 35679</strain>
    </source>
</reference>
<protein>
    <submittedName>
        <fullName evidence="1">Uncharacterized protein</fullName>
    </submittedName>
</protein>
<evidence type="ECO:0000313" key="2">
    <source>
        <dbReference type="Proteomes" id="UP001220324"/>
    </source>
</evidence>
<dbReference type="Proteomes" id="UP001220324">
    <property type="component" value="Unassembled WGS sequence"/>
</dbReference>
<organism evidence="1 2">
    <name type="scientific">Penicillium frequentans</name>
    <dbReference type="NCBI Taxonomy" id="3151616"/>
    <lineage>
        <taxon>Eukaryota</taxon>
        <taxon>Fungi</taxon>
        <taxon>Dikarya</taxon>
        <taxon>Ascomycota</taxon>
        <taxon>Pezizomycotina</taxon>
        <taxon>Eurotiomycetes</taxon>
        <taxon>Eurotiomycetidae</taxon>
        <taxon>Eurotiales</taxon>
        <taxon>Aspergillaceae</taxon>
        <taxon>Penicillium</taxon>
    </lineage>
</organism>
<evidence type="ECO:0000313" key="1">
    <source>
        <dbReference type="EMBL" id="KAJ5525789.1"/>
    </source>
</evidence>
<accession>A0AAD6CLN7</accession>
<dbReference type="AlphaFoldDB" id="A0AAD6CLN7"/>
<keyword evidence="2" id="KW-1185">Reference proteome</keyword>
<proteinExistence type="predicted"/>
<gene>
    <name evidence="1" type="ORF">N7494_012439</name>
</gene>
<name>A0AAD6CLN7_9EURO</name>